<dbReference type="AlphaFoldDB" id="A0A9P5BWI9"/>
<keyword evidence="3" id="KW-1185">Reference proteome</keyword>
<reference evidence="2" key="1">
    <citation type="submission" date="2019-06" db="EMBL/GenBank/DDBJ databases">
        <authorList>
            <person name="Gan P."/>
            <person name="Shirasu K."/>
        </authorList>
    </citation>
    <scope>NUCLEOTIDE SEQUENCE [LARGE SCALE GENOMIC DNA]</scope>
    <source>
        <strain evidence="2">CAD2</strain>
    </source>
</reference>
<gene>
    <name evidence="2" type="ORF">CGCSCA2_v012441</name>
</gene>
<accession>A0A9P5BWI9</accession>
<evidence type="ECO:0000256" key="1">
    <source>
        <dbReference type="SAM" id="MobiDB-lite"/>
    </source>
</evidence>
<evidence type="ECO:0000313" key="3">
    <source>
        <dbReference type="Proteomes" id="UP000711996"/>
    </source>
</evidence>
<dbReference type="EMBL" id="QPMT01000055">
    <property type="protein sequence ID" value="KAF4848234.1"/>
    <property type="molecule type" value="Genomic_DNA"/>
</dbReference>
<name>A0A9P5BWI9_COLSI</name>
<dbReference type="Proteomes" id="UP000711996">
    <property type="component" value="Unassembled WGS sequence"/>
</dbReference>
<organism evidence="2 3">
    <name type="scientific">Colletotrichum siamense</name>
    <name type="common">Anthracnose fungus</name>
    <dbReference type="NCBI Taxonomy" id="690259"/>
    <lineage>
        <taxon>Eukaryota</taxon>
        <taxon>Fungi</taxon>
        <taxon>Dikarya</taxon>
        <taxon>Ascomycota</taxon>
        <taxon>Pezizomycotina</taxon>
        <taxon>Sordariomycetes</taxon>
        <taxon>Hypocreomycetidae</taxon>
        <taxon>Glomerellales</taxon>
        <taxon>Glomerellaceae</taxon>
        <taxon>Colletotrichum</taxon>
        <taxon>Colletotrichum gloeosporioides species complex</taxon>
    </lineage>
</organism>
<evidence type="ECO:0000313" key="2">
    <source>
        <dbReference type="EMBL" id="KAF4848234.1"/>
    </source>
</evidence>
<sequence length="80" mass="8738">MFPLSSRQLLLQAPAQARPVSSRAQPGQVRSGAPSRSTSIYLVPPPHLPFLLILVLIPLINQPFIHQPNQLPKVPLPPPP</sequence>
<comment type="caution">
    <text evidence="2">The sequence shown here is derived from an EMBL/GenBank/DDBJ whole genome shotgun (WGS) entry which is preliminary data.</text>
</comment>
<feature type="region of interest" description="Disordered" evidence="1">
    <location>
        <begin position="13"/>
        <end position="36"/>
    </location>
</feature>
<protein>
    <submittedName>
        <fullName evidence="2">Uncharacterized protein</fullName>
    </submittedName>
</protein>
<proteinExistence type="predicted"/>